<name>A0A9Q1EZ69_SYNKA</name>
<evidence type="ECO:0000256" key="1">
    <source>
        <dbReference type="SAM" id="MobiDB-lite"/>
    </source>
</evidence>
<comment type="caution">
    <text evidence="2">The sequence shown here is derived from an EMBL/GenBank/DDBJ whole genome shotgun (WGS) entry which is preliminary data.</text>
</comment>
<sequence>MVHPDIGGPFSIPSPACSGGKATDGGAAASLGPGERSWARIKHGRTEVPSFPLRPSASPTSRCAPGQREAAPGSSPRQGGNMAHPTSLPGPLSLSGAGRTLGT</sequence>
<reference evidence="2" key="1">
    <citation type="journal article" date="2023" name="Science">
        <title>Genome structures resolve the early diversification of teleost fishes.</title>
        <authorList>
            <person name="Parey E."/>
            <person name="Louis A."/>
            <person name="Montfort J."/>
            <person name="Bouchez O."/>
            <person name="Roques C."/>
            <person name="Iampietro C."/>
            <person name="Lluch J."/>
            <person name="Castinel A."/>
            <person name="Donnadieu C."/>
            <person name="Desvignes T."/>
            <person name="Floi Bucao C."/>
            <person name="Jouanno E."/>
            <person name="Wen M."/>
            <person name="Mejri S."/>
            <person name="Dirks R."/>
            <person name="Jansen H."/>
            <person name="Henkel C."/>
            <person name="Chen W.J."/>
            <person name="Zahm M."/>
            <person name="Cabau C."/>
            <person name="Klopp C."/>
            <person name="Thompson A.W."/>
            <person name="Robinson-Rechavi M."/>
            <person name="Braasch I."/>
            <person name="Lecointre G."/>
            <person name="Bobe J."/>
            <person name="Postlethwait J.H."/>
            <person name="Berthelot C."/>
            <person name="Roest Crollius H."/>
            <person name="Guiguen Y."/>
        </authorList>
    </citation>
    <scope>NUCLEOTIDE SEQUENCE</scope>
    <source>
        <strain evidence="2">WJC10195</strain>
    </source>
</reference>
<proteinExistence type="predicted"/>
<evidence type="ECO:0000313" key="2">
    <source>
        <dbReference type="EMBL" id="KAJ8347918.1"/>
    </source>
</evidence>
<keyword evidence="3" id="KW-1185">Reference proteome</keyword>
<dbReference type="EMBL" id="JAINUF010000010">
    <property type="protein sequence ID" value="KAJ8347918.1"/>
    <property type="molecule type" value="Genomic_DNA"/>
</dbReference>
<dbReference type="Proteomes" id="UP001152622">
    <property type="component" value="Chromosome 10"/>
</dbReference>
<organism evidence="2 3">
    <name type="scientific">Synaphobranchus kaupii</name>
    <name type="common">Kaup's arrowtooth eel</name>
    <dbReference type="NCBI Taxonomy" id="118154"/>
    <lineage>
        <taxon>Eukaryota</taxon>
        <taxon>Metazoa</taxon>
        <taxon>Chordata</taxon>
        <taxon>Craniata</taxon>
        <taxon>Vertebrata</taxon>
        <taxon>Euteleostomi</taxon>
        <taxon>Actinopterygii</taxon>
        <taxon>Neopterygii</taxon>
        <taxon>Teleostei</taxon>
        <taxon>Anguilliformes</taxon>
        <taxon>Synaphobranchidae</taxon>
        <taxon>Synaphobranchus</taxon>
    </lineage>
</organism>
<accession>A0A9Q1EZ69</accession>
<protein>
    <submittedName>
        <fullName evidence="2">Uncharacterized protein</fullName>
    </submittedName>
</protein>
<feature type="region of interest" description="Disordered" evidence="1">
    <location>
        <begin position="1"/>
        <end position="103"/>
    </location>
</feature>
<evidence type="ECO:0000313" key="3">
    <source>
        <dbReference type="Proteomes" id="UP001152622"/>
    </source>
</evidence>
<gene>
    <name evidence="2" type="ORF">SKAU_G00265070</name>
</gene>
<dbReference type="AlphaFoldDB" id="A0A9Q1EZ69"/>